<sequence length="824" mass="94791">MLKIVNQIKSTSEYVPLKQVNIESTIRSFAADVTITQIFRNDENTSIVAVYCFPIEEQAAIYNFTARIDNREIIAQLREKNHDTQINSNNNFYQKHDTYLLEQDEKSQDNFIINVGALPPSKECVIIISYVTELDLIQGSIIRFVIPATIAPRYSPQKKGSLSRLNTKYIQSTPYIIQFRCRIEKIYGPNQEQYIARLNSPSHLVDIDLSMDDAYMITFAQKHTYLDRDILLDIKLSDKRANTFIVLEPNAAMAAVTPFEEDCYLTLDSKQTNEFIFILDCSKSMKNENKIGFAREAMLLFLKNLPNNCYFNIIKFGTKYDCLFNESTAFYNSINVRIAEKFISQIRADLGGTEILAPLQWLERHPPQNDRARQVFLLTDGEVSNVSEVLELCRSMASSTRIFSFGLGATPSRSLVKGLARATNGRFVFIPPNTNIDIYIEEQLRKAIRRCITNIRVDWNLGVNVENVPNELPPAYIDDRLIIYALTNNQTIPFNHRSSIEIRTDQSYYRLGITDSDRITNNNKMIERLAAKALILQLEHCKISRTTQKKVRFEDIADNDSLKNEISQSKQHRKQRIIDLSLRYNILSPYTVFIGIEKSLTDKHINRILREVPIQIVADDQPIQSTETVLSSSRKSVDGTKATTFTNQQSVDKPVHIERTREDVLLSRHSIKNNNWQSNSPKHVPLHYHTSTPVKSSVTTQNNYSTSAVDHDENHSVTHDKNIVYYLIHRQGDDGLWHFVSPRKTIKELTGKSLSVFQSSETSENTKILVAAIIIVLLETKFIALQSMWIQTVEKARQSLIYYFNNNWQKLIVLFRNIRMILTN</sequence>
<dbReference type="PROSITE" id="PS50234">
    <property type="entry name" value="VWFA"/>
    <property type="match status" value="1"/>
</dbReference>
<organism evidence="3 4">
    <name type="scientific">Adineta steineri</name>
    <dbReference type="NCBI Taxonomy" id="433720"/>
    <lineage>
        <taxon>Eukaryota</taxon>
        <taxon>Metazoa</taxon>
        <taxon>Spiralia</taxon>
        <taxon>Gnathifera</taxon>
        <taxon>Rotifera</taxon>
        <taxon>Eurotatoria</taxon>
        <taxon>Bdelloidea</taxon>
        <taxon>Adinetida</taxon>
        <taxon>Adinetidae</taxon>
        <taxon>Adineta</taxon>
    </lineage>
</organism>
<reference evidence="3" key="1">
    <citation type="submission" date="2021-02" db="EMBL/GenBank/DDBJ databases">
        <authorList>
            <person name="Nowell W R."/>
        </authorList>
    </citation>
    <scope>NUCLEOTIDE SEQUENCE</scope>
</reference>
<evidence type="ECO:0000259" key="1">
    <source>
        <dbReference type="PROSITE" id="PS50234"/>
    </source>
</evidence>
<dbReference type="SUPFAM" id="SSF53300">
    <property type="entry name" value="vWA-like"/>
    <property type="match status" value="1"/>
</dbReference>
<dbReference type="SMART" id="SM00609">
    <property type="entry name" value="VIT"/>
    <property type="match status" value="1"/>
</dbReference>
<dbReference type="InterPro" id="IPR013694">
    <property type="entry name" value="VIT"/>
</dbReference>
<evidence type="ECO:0000313" key="3">
    <source>
        <dbReference type="EMBL" id="CAF0998709.1"/>
    </source>
</evidence>
<comment type="caution">
    <text evidence="3">The sequence shown here is derived from an EMBL/GenBank/DDBJ whole genome shotgun (WGS) entry which is preliminary data.</text>
</comment>
<proteinExistence type="predicted"/>
<dbReference type="Proteomes" id="UP000663860">
    <property type="component" value="Unassembled WGS sequence"/>
</dbReference>
<dbReference type="PANTHER" id="PTHR45737">
    <property type="entry name" value="VON WILLEBRAND FACTOR A DOMAIN-CONTAINING PROTEIN 5A"/>
    <property type="match status" value="1"/>
</dbReference>
<evidence type="ECO:0008006" key="5">
    <source>
        <dbReference type="Google" id="ProtNLM"/>
    </source>
</evidence>
<dbReference type="PANTHER" id="PTHR45737:SF6">
    <property type="entry name" value="VON WILLEBRAND FACTOR A DOMAIN-CONTAINING PROTEIN 5A"/>
    <property type="match status" value="1"/>
</dbReference>
<feature type="domain" description="VIT" evidence="2">
    <location>
        <begin position="1"/>
        <end position="132"/>
    </location>
</feature>
<dbReference type="InterPro" id="IPR036465">
    <property type="entry name" value="vWFA_dom_sf"/>
</dbReference>
<dbReference type="SMART" id="SM00327">
    <property type="entry name" value="VWA"/>
    <property type="match status" value="1"/>
</dbReference>
<accession>A0A814GN37</accession>
<gene>
    <name evidence="3" type="ORF">IZO911_LOCUS17517</name>
</gene>
<dbReference type="Pfam" id="PF08487">
    <property type="entry name" value="VIT"/>
    <property type="match status" value="1"/>
</dbReference>
<name>A0A814GN37_9BILA</name>
<dbReference type="AlphaFoldDB" id="A0A814GN37"/>
<dbReference type="InterPro" id="IPR002035">
    <property type="entry name" value="VWF_A"/>
</dbReference>
<evidence type="ECO:0000313" key="4">
    <source>
        <dbReference type="Proteomes" id="UP000663860"/>
    </source>
</evidence>
<feature type="domain" description="VWFA" evidence="1">
    <location>
        <begin position="274"/>
        <end position="448"/>
    </location>
</feature>
<evidence type="ECO:0000259" key="2">
    <source>
        <dbReference type="PROSITE" id="PS51468"/>
    </source>
</evidence>
<dbReference type="EMBL" id="CAJNOE010000163">
    <property type="protein sequence ID" value="CAF0998709.1"/>
    <property type="molecule type" value="Genomic_DNA"/>
</dbReference>
<dbReference type="Gene3D" id="3.40.50.410">
    <property type="entry name" value="von Willebrand factor, type A domain"/>
    <property type="match status" value="1"/>
</dbReference>
<protein>
    <recommendedName>
        <fullName evidence="5">von Willebrand factor type A domain containing protein</fullName>
    </recommendedName>
</protein>
<dbReference type="Pfam" id="PF13768">
    <property type="entry name" value="VWA_3"/>
    <property type="match status" value="1"/>
</dbReference>
<dbReference type="PROSITE" id="PS51468">
    <property type="entry name" value="VIT"/>
    <property type="match status" value="1"/>
</dbReference>